<dbReference type="NCBIfam" id="TIGR03090">
    <property type="entry name" value="SASP_tlp"/>
    <property type="match status" value="1"/>
</dbReference>
<organism evidence="2 3">
    <name type="scientific">Cohnella xylanilytica</name>
    <dbReference type="NCBI Taxonomy" id="557555"/>
    <lineage>
        <taxon>Bacteria</taxon>
        <taxon>Bacillati</taxon>
        <taxon>Bacillota</taxon>
        <taxon>Bacilli</taxon>
        <taxon>Bacillales</taxon>
        <taxon>Paenibacillaceae</taxon>
        <taxon>Cohnella</taxon>
    </lineage>
</organism>
<dbReference type="Proteomes" id="UP000553776">
    <property type="component" value="Unassembled WGS sequence"/>
</dbReference>
<feature type="region of interest" description="Disordered" evidence="1">
    <location>
        <begin position="42"/>
        <end position="69"/>
    </location>
</feature>
<comment type="caution">
    <text evidence="2">The sequence shown here is derived from an EMBL/GenBank/DDBJ whole genome shotgun (WGS) entry which is preliminary data.</text>
</comment>
<keyword evidence="3" id="KW-1185">Reference proteome</keyword>
<dbReference type="AlphaFoldDB" id="A0A841TRW3"/>
<protein>
    <submittedName>
        <fullName evidence="2">Small acid-soluble spore protein Tlp</fullName>
    </submittedName>
</protein>
<dbReference type="InterPro" id="IPR017524">
    <property type="entry name" value="SASP_thioredoxin-like"/>
</dbReference>
<dbReference type="EMBL" id="JACJVR010000022">
    <property type="protein sequence ID" value="MBB6691147.1"/>
    <property type="molecule type" value="Genomic_DNA"/>
</dbReference>
<dbReference type="HAMAP" id="MF_01506">
    <property type="entry name" value="Tlp"/>
    <property type="match status" value="1"/>
</dbReference>
<reference evidence="2 3" key="1">
    <citation type="submission" date="2020-08" db="EMBL/GenBank/DDBJ databases">
        <title>Cohnella phylogeny.</title>
        <authorList>
            <person name="Dunlap C."/>
        </authorList>
    </citation>
    <scope>NUCLEOTIDE SEQUENCE [LARGE SCALE GENOMIC DNA]</scope>
    <source>
        <strain evidence="2 3">DSM 25239</strain>
    </source>
</reference>
<feature type="region of interest" description="Disordered" evidence="1">
    <location>
        <begin position="1"/>
        <end position="23"/>
    </location>
</feature>
<evidence type="ECO:0000256" key="1">
    <source>
        <dbReference type="SAM" id="MobiDB-lite"/>
    </source>
</evidence>
<feature type="compositionally biased region" description="Basic and acidic residues" evidence="1">
    <location>
        <begin position="1"/>
        <end position="15"/>
    </location>
</feature>
<dbReference type="Pfam" id="PF19824">
    <property type="entry name" value="Tlp"/>
    <property type="match status" value="1"/>
</dbReference>
<evidence type="ECO:0000313" key="3">
    <source>
        <dbReference type="Proteomes" id="UP000553776"/>
    </source>
</evidence>
<gene>
    <name evidence="2" type="primary">tlp</name>
    <name evidence="2" type="ORF">H7B90_06990</name>
</gene>
<accession>A0A841TRW3</accession>
<proteinExistence type="inferred from homology"/>
<evidence type="ECO:0000313" key="2">
    <source>
        <dbReference type="EMBL" id="MBB6691147.1"/>
    </source>
</evidence>
<name>A0A841TRW3_9BACL</name>
<sequence>MAKPDDRSNNAERLRNAVQNTQGNLEEAEEYLDEHADEIGSEEAEAISDKNARRRHAIEGMESEIEDES</sequence>
<dbReference type="RefSeq" id="WP_185135148.1">
    <property type="nucleotide sequence ID" value="NZ_BORM01000005.1"/>
</dbReference>